<name>F1T8N5_9FIRM</name>
<evidence type="ECO:0000313" key="2">
    <source>
        <dbReference type="Proteomes" id="UP000003860"/>
    </source>
</evidence>
<dbReference type="EMBL" id="ACXX02000002">
    <property type="protein sequence ID" value="EGD48867.1"/>
    <property type="molecule type" value="Genomic_DNA"/>
</dbReference>
<accession>F1T8N5</accession>
<gene>
    <name evidence="1" type="ORF">Cpap_3293</name>
</gene>
<comment type="caution">
    <text evidence="1">The sequence shown here is derived from an EMBL/GenBank/DDBJ whole genome shotgun (WGS) entry which is preliminary data.</text>
</comment>
<dbReference type="RefSeq" id="WP_004616880.1">
    <property type="nucleotide sequence ID" value="NZ_ACXX02000002.1"/>
</dbReference>
<keyword evidence="2" id="KW-1185">Reference proteome</keyword>
<organism evidence="1 2">
    <name type="scientific">Ruminiclostridium papyrosolvens DSM 2782</name>
    <dbReference type="NCBI Taxonomy" id="588581"/>
    <lineage>
        <taxon>Bacteria</taxon>
        <taxon>Bacillati</taxon>
        <taxon>Bacillota</taxon>
        <taxon>Clostridia</taxon>
        <taxon>Eubacteriales</taxon>
        <taxon>Oscillospiraceae</taxon>
        <taxon>Ruminiclostridium</taxon>
    </lineage>
</organism>
<protein>
    <submittedName>
        <fullName evidence="1">Uncharacterized protein</fullName>
    </submittedName>
</protein>
<evidence type="ECO:0000313" key="1">
    <source>
        <dbReference type="EMBL" id="EGD48867.1"/>
    </source>
</evidence>
<dbReference type="Proteomes" id="UP000003860">
    <property type="component" value="Unassembled WGS sequence"/>
</dbReference>
<proteinExistence type="predicted"/>
<dbReference type="AlphaFoldDB" id="F1T8N5"/>
<sequence length="58" mass="7024">MRKAVIFDFEFGDEAFDYRKILTLRALFDYMKLSCKAAYKIVSMIAPRYLQEFRVKYL</sequence>
<reference evidence="1" key="2">
    <citation type="submission" date="2011-01" db="EMBL/GenBank/DDBJ databases">
        <title>The Non-contiguous Finished genome of Clostridium papyrosolvens.</title>
        <authorList>
            <person name="Lucas S."/>
            <person name="Copeland A."/>
            <person name="Lapidus A."/>
            <person name="Cheng J.-F."/>
            <person name="Goodwin L."/>
            <person name="Pitluck S."/>
            <person name="Misra M."/>
            <person name="Chertkov O."/>
            <person name="Detter J.C."/>
            <person name="Han C."/>
            <person name="Tapia R."/>
            <person name="Land M."/>
            <person name="Hauser L."/>
            <person name="Kyrpides N."/>
            <person name="Ivanova N."/>
            <person name="Pagani I."/>
            <person name="Mouttaki H."/>
            <person name="He Z."/>
            <person name="Zhou J."/>
            <person name="Hemme C.L."/>
            <person name="Woyke T."/>
        </authorList>
    </citation>
    <scope>NUCLEOTIDE SEQUENCE [LARGE SCALE GENOMIC DNA]</scope>
    <source>
        <strain evidence="1">DSM 2782</strain>
    </source>
</reference>
<dbReference type="OrthoDB" id="2088018at2"/>
<reference evidence="1" key="1">
    <citation type="submission" date="2009-07" db="EMBL/GenBank/DDBJ databases">
        <authorList>
            <consortium name="US DOE Joint Genome Institute (JGI-PGF)"/>
            <person name="Lucas S."/>
            <person name="Copeland A."/>
            <person name="Lapidus A."/>
            <person name="Glavina del Rio T."/>
            <person name="Tice H."/>
            <person name="Bruce D."/>
            <person name="Goodwin L."/>
            <person name="Pitluck S."/>
            <person name="Larimer F."/>
            <person name="Land M.L."/>
            <person name="Mouttaki H."/>
            <person name="He Z."/>
            <person name="Zhou J."/>
            <person name="Hemme C.L."/>
        </authorList>
    </citation>
    <scope>NUCLEOTIDE SEQUENCE [LARGE SCALE GENOMIC DNA]</scope>
    <source>
        <strain evidence="1">DSM 2782</strain>
    </source>
</reference>